<evidence type="ECO:0000256" key="1">
    <source>
        <dbReference type="ARBA" id="ARBA00004123"/>
    </source>
</evidence>
<dbReference type="STRING" id="29655.A0A0K9P710"/>
<evidence type="ECO:0000256" key="4">
    <source>
        <dbReference type="SAM" id="MobiDB-lite"/>
    </source>
</evidence>
<organism evidence="6 7">
    <name type="scientific">Zostera marina</name>
    <name type="common">Eelgrass</name>
    <dbReference type="NCBI Taxonomy" id="29655"/>
    <lineage>
        <taxon>Eukaryota</taxon>
        <taxon>Viridiplantae</taxon>
        <taxon>Streptophyta</taxon>
        <taxon>Embryophyta</taxon>
        <taxon>Tracheophyta</taxon>
        <taxon>Spermatophyta</taxon>
        <taxon>Magnoliopsida</taxon>
        <taxon>Liliopsida</taxon>
        <taxon>Zosteraceae</taxon>
        <taxon>Zostera</taxon>
    </lineage>
</organism>
<dbReference type="InterPro" id="IPR001356">
    <property type="entry name" value="HD"/>
</dbReference>
<evidence type="ECO:0000313" key="7">
    <source>
        <dbReference type="Proteomes" id="UP000036987"/>
    </source>
</evidence>
<dbReference type="InterPro" id="IPR009057">
    <property type="entry name" value="Homeodomain-like_sf"/>
</dbReference>
<accession>A0A0K9P710</accession>
<proteinExistence type="predicted"/>
<dbReference type="PANTHER" id="PTHR45654">
    <property type="entry name" value="HOMEOBOX-LEUCINE ZIPPER PROTEIN MERISTEM L1"/>
    <property type="match status" value="1"/>
</dbReference>
<feature type="region of interest" description="Disordered" evidence="4">
    <location>
        <begin position="1"/>
        <end position="40"/>
    </location>
</feature>
<keyword evidence="2 3" id="KW-0539">Nucleus</keyword>
<dbReference type="SUPFAM" id="SSF46689">
    <property type="entry name" value="Homeodomain-like"/>
    <property type="match status" value="1"/>
</dbReference>
<protein>
    <recommendedName>
        <fullName evidence="5">Homeobox domain-containing protein</fullName>
    </recommendedName>
</protein>
<dbReference type="OMA" id="KASTCHE"/>
<feature type="domain" description="Homeobox" evidence="5">
    <location>
        <begin position="40"/>
        <end position="100"/>
    </location>
</feature>
<reference evidence="7" key="1">
    <citation type="journal article" date="2016" name="Nature">
        <title>The genome of the seagrass Zostera marina reveals angiosperm adaptation to the sea.</title>
        <authorList>
            <person name="Olsen J.L."/>
            <person name="Rouze P."/>
            <person name="Verhelst B."/>
            <person name="Lin Y.-C."/>
            <person name="Bayer T."/>
            <person name="Collen J."/>
            <person name="Dattolo E."/>
            <person name="De Paoli E."/>
            <person name="Dittami S."/>
            <person name="Maumus F."/>
            <person name="Michel G."/>
            <person name="Kersting A."/>
            <person name="Lauritano C."/>
            <person name="Lohaus R."/>
            <person name="Toepel M."/>
            <person name="Tonon T."/>
            <person name="Vanneste K."/>
            <person name="Amirebrahimi M."/>
            <person name="Brakel J."/>
            <person name="Bostroem C."/>
            <person name="Chovatia M."/>
            <person name="Grimwood J."/>
            <person name="Jenkins J.W."/>
            <person name="Jueterbock A."/>
            <person name="Mraz A."/>
            <person name="Stam W.T."/>
            <person name="Tice H."/>
            <person name="Bornberg-Bauer E."/>
            <person name="Green P.J."/>
            <person name="Pearson G.A."/>
            <person name="Procaccini G."/>
            <person name="Duarte C.M."/>
            <person name="Schmutz J."/>
            <person name="Reusch T.B.H."/>
            <person name="Van de Peer Y."/>
        </authorList>
    </citation>
    <scope>NUCLEOTIDE SEQUENCE [LARGE SCALE GENOMIC DNA]</scope>
    <source>
        <strain evidence="7">cv. Finnish</strain>
    </source>
</reference>
<evidence type="ECO:0000256" key="2">
    <source>
        <dbReference type="PROSITE-ProRule" id="PRU00108"/>
    </source>
</evidence>
<keyword evidence="7" id="KW-1185">Reference proteome</keyword>
<sequence length="154" mass="18149">MSSTNGIGCGGDFEGNHQEGKQVENEWHTNGEEGDAPSLRKKKQKFHIYTMEQIQILKSAFKEYSNPSVKQKDELCKILGLEKKQISNWFYNHQTHLKAKERRLENSFLRNDNDRLKEENKRLWEAIKKSICANCNNQLHEKIERLSLEEKRKC</sequence>
<evidence type="ECO:0000259" key="5">
    <source>
        <dbReference type="PROSITE" id="PS50071"/>
    </source>
</evidence>
<gene>
    <name evidence="6" type="ORF">ZOSMA_38G00890</name>
</gene>
<keyword evidence="2 3" id="KW-0238">DNA-binding</keyword>
<dbReference type="InterPro" id="IPR042160">
    <property type="entry name" value="HD-Zip_IV"/>
</dbReference>
<comment type="caution">
    <text evidence="6">The sequence shown here is derived from an EMBL/GenBank/DDBJ whole genome shotgun (WGS) entry which is preliminary data.</text>
</comment>
<dbReference type="EMBL" id="LFYR01001193">
    <property type="protein sequence ID" value="KMZ63980.1"/>
    <property type="molecule type" value="Genomic_DNA"/>
</dbReference>
<name>A0A0K9P710_ZOSMR</name>
<feature type="DNA-binding region" description="Homeobox" evidence="2">
    <location>
        <begin position="42"/>
        <end position="101"/>
    </location>
</feature>
<dbReference type="PANTHER" id="PTHR45654:SF5">
    <property type="entry name" value="HOMEOBOX-LEUCINE ZIPPER PROTEIN ANTHOCYANINLESS 2-RELATED"/>
    <property type="match status" value="1"/>
</dbReference>
<dbReference type="OrthoDB" id="10257567at2759"/>
<dbReference type="CDD" id="cd00086">
    <property type="entry name" value="homeodomain"/>
    <property type="match status" value="1"/>
</dbReference>
<keyword evidence="2 3" id="KW-0371">Homeobox</keyword>
<dbReference type="GO" id="GO:0005634">
    <property type="term" value="C:nucleus"/>
    <property type="evidence" value="ECO:0007669"/>
    <property type="project" value="UniProtKB-SubCell"/>
</dbReference>
<dbReference type="GO" id="GO:0003677">
    <property type="term" value="F:DNA binding"/>
    <property type="evidence" value="ECO:0007669"/>
    <property type="project" value="UniProtKB-UniRule"/>
</dbReference>
<dbReference type="Gene3D" id="1.10.10.60">
    <property type="entry name" value="Homeodomain-like"/>
    <property type="match status" value="1"/>
</dbReference>
<dbReference type="Proteomes" id="UP000036987">
    <property type="component" value="Unassembled WGS sequence"/>
</dbReference>
<dbReference type="PROSITE" id="PS50071">
    <property type="entry name" value="HOMEOBOX_2"/>
    <property type="match status" value="1"/>
</dbReference>
<comment type="subcellular location">
    <subcellularLocation>
        <location evidence="1 2 3">Nucleus</location>
    </subcellularLocation>
</comment>
<dbReference type="Pfam" id="PF00046">
    <property type="entry name" value="Homeodomain"/>
    <property type="match status" value="1"/>
</dbReference>
<evidence type="ECO:0000256" key="3">
    <source>
        <dbReference type="RuleBase" id="RU000682"/>
    </source>
</evidence>
<dbReference type="SMART" id="SM00389">
    <property type="entry name" value="HOX"/>
    <property type="match status" value="1"/>
</dbReference>
<evidence type="ECO:0000313" key="6">
    <source>
        <dbReference type="EMBL" id="KMZ63980.1"/>
    </source>
</evidence>
<feature type="compositionally biased region" description="Basic and acidic residues" evidence="4">
    <location>
        <begin position="14"/>
        <end position="31"/>
    </location>
</feature>
<dbReference type="AlphaFoldDB" id="A0A0K9P710"/>